<gene>
    <name evidence="5" type="ORF">BCR44DRAFT_1387495</name>
</gene>
<dbReference type="InterPro" id="IPR011047">
    <property type="entry name" value="Quinoprotein_ADH-like_sf"/>
</dbReference>
<evidence type="ECO:0000313" key="5">
    <source>
        <dbReference type="EMBL" id="ORZ38896.1"/>
    </source>
</evidence>
<dbReference type="InterPro" id="IPR033010">
    <property type="entry name" value="Cdc20/Fizzy"/>
</dbReference>
<dbReference type="SMART" id="SM00320">
    <property type="entry name" value="WD40"/>
    <property type="match status" value="4"/>
</dbReference>
<feature type="region of interest" description="Disordered" evidence="4">
    <location>
        <begin position="1"/>
        <end position="71"/>
    </location>
</feature>
<dbReference type="GO" id="GO:1905786">
    <property type="term" value="P:positive regulation of anaphase-promoting complex-dependent catabolic process"/>
    <property type="evidence" value="ECO:0007669"/>
    <property type="project" value="TreeGrafter"/>
</dbReference>
<dbReference type="AlphaFoldDB" id="A0A1Y2HWC3"/>
<reference evidence="5 6" key="1">
    <citation type="submission" date="2016-07" db="EMBL/GenBank/DDBJ databases">
        <title>Pervasive Adenine N6-methylation of Active Genes in Fungi.</title>
        <authorList>
            <consortium name="DOE Joint Genome Institute"/>
            <person name="Mondo S.J."/>
            <person name="Dannebaum R.O."/>
            <person name="Kuo R.C."/>
            <person name="Labutti K."/>
            <person name="Haridas S."/>
            <person name="Kuo A."/>
            <person name="Salamov A."/>
            <person name="Ahrendt S.R."/>
            <person name="Lipzen A."/>
            <person name="Sullivan W."/>
            <person name="Andreopoulos W.B."/>
            <person name="Clum A."/>
            <person name="Lindquist E."/>
            <person name="Daum C."/>
            <person name="Ramamoorthy G.K."/>
            <person name="Gryganskyi A."/>
            <person name="Culley D."/>
            <person name="Magnuson J.K."/>
            <person name="James T.Y."/>
            <person name="O'Malley M.A."/>
            <person name="Stajich J.E."/>
            <person name="Spatafora J.W."/>
            <person name="Visel A."/>
            <person name="Grigoriev I.V."/>
        </authorList>
    </citation>
    <scope>NUCLEOTIDE SEQUENCE [LARGE SCALE GENOMIC DNA]</scope>
    <source>
        <strain evidence="5 6">PL171</strain>
    </source>
</reference>
<dbReference type="STRING" id="765915.A0A1Y2HWC3"/>
<accession>A0A1Y2HWC3</accession>
<protein>
    <submittedName>
        <fullName evidence="5">Quinon protein alcohol dehydrogenase-like superfamily</fullName>
    </submittedName>
</protein>
<keyword evidence="1 3" id="KW-0853">WD repeat</keyword>
<dbReference type="PANTHER" id="PTHR19918:SF5">
    <property type="entry name" value="MEIOSIS-SPECIFIC APC_C ACTIVATOR PROTEIN AMA1"/>
    <property type="match status" value="1"/>
</dbReference>
<dbReference type="InterPro" id="IPR015943">
    <property type="entry name" value="WD40/YVTN_repeat-like_dom_sf"/>
</dbReference>
<dbReference type="PROSITE" id="PS50082">
    <property type="entry name" value="WD_REPEATS_2"/>
    <property type="match status" value="1"/>
</dbReference>
<dbReference type="GO" id="GO:0010997">
    <property type="term" value="F:anaphase-promoting complex binding"/>
    <property type="evidence" value="ECO:0007669"/>
    <property type="project" value="InterPro"/>
</dbReference>
<dbReference type="PANTHER" id="PTHR19918">
    <property type="entry name" value="CELL DIVISION CYCLE 20 CDC20 FIZZY -RELATED"/>
    <property type="match status" value="1"/>
</dbReference>
<evidence type="ECO:0000256" key="1">
    <source>
        <dbReference type="ARBA" id="ARBA00022574"/>
    </source>
</evidence>
<feature type="compositionally biased region" description="Low complexity" evidence="4">
    <location>
        <begin position="54"/>
        <end position="64"/>
    </location>
</feature>
<dbReference type="Proteomes" id="UP000193411">
    <property type="component" value="Unassembled WGS sequence"/>
</dbReference>
<evidence type="ECO:0000313" key="6">
    <source>
        <dbReference type="Proteomes" id="UP000193411"/>
    </source>
</evidence>
<evidence type="ECO:0000256" key="3">
    <source>
        <dbReference type="PROSITE-ProRule" id="PRU00221"/>
    </source>
</evidence>
<feature type="repeat" description="WD" evidence="3">
    <location>
        <begin position="241"/>
        <end position="273"/>
    </location>
</feature>
<dbReference type="GO" id="GO:0005680">
    <property type="term" value="C:anaphase-promoting complex"/>
    <property type="evidence" value="ECO:0007669"/>
    <property type="project" value="TreeGrafter"/>
</dbReference>
<evidence type="ECO:0000256" key="2">
    <source>
        <dbReference type="ARBA" id="ARBA00022737"/>
    </source>
</evidence>
<keyword evidence="2" id="KW-0677">Repeat</keyword>
<sequence>MLTALSLADPAAPRPSSSPSSPSPSFTHRSSSTSRSYRRRLFTDAPATTFRPFAQQTATPSTLQPSPPTQTHPLYYFASTPEKILDAPGTSDDYYASRLDWSSRNLVSVGLSSDTYLWHPNSGESTLLPPVSNSNATSRVTALTFTPSGEHLTVGIDAGVVAHYDVATHTRLRSGKPTFPASDHLDLTSAKLANLGVAVTRTTCMTYVSATTLLTGDATGRILLWDMRAPLASVPATLRRVHAPGNPVCGLAANDDGVTFASGGNDGVVCVWDARRLDKPVVTWKEAHVGAVRALAWCPLRANVLATGGGTADARIKYRDTLTRRSFARMDTGGQVTALRFLKRS</sequence>
<dbReference type="OrthoDB" id="10263272at2759"/>
<keyword evidence="6" id="KW-1185">Reference proteome</keyword>
<feature type="non-terminal residue" evidence="5">
    <location>
        <position position="345"/>
    </location>
</feature>
<dbReference type="GO" id="GO:0031145">
    <property type="term" value="P:anaphase-promoting complex-dependent catabolic process"/>
    <property type="evidence" value="ECO:0007669"/>
    <property type="project" value="TreeGrafter"/>
</dbReference>
<organism evidence="5 6">
    <name type="scientific">Catenaria anguillulae PL171</name>
    <dbReference type="NCBI Taxonomy" id="765915"/>
    <lineage>
        <taxon>Eukaryota</taxon>
        <taxon>Fungi</taxon>
        <taxon>Fungi incertae sedis</taxon>
        <taxon>Blastocladiomycota</taxon>
        <taxon>Blastocladiomycetes</taxon>
        <taxon>Blastocladiales</taxon>
        <taxon>Catenariaceae</taxon>
        <taxon>Catenaria</taxon>
    </lineage>
</organism>
<evidence type="ECO:0000256" key="4">
    <source>
        <dbReference type="SAM" id="MobiDB-lite"/>
    </source>
</evidence>
<dbReference type="GO" id="GO:1990757">
    <property type="term" value="F:ubiquitin ligase activator activity"/>
    <property type="evidence" value="ECO:0007669"/>
    <property type="project" value="TreeGrafter"/>
</dbReference>
<dbReference type="InterPro" id="IPR001680">
    <property type="entry name" value="WD40_rpt"/>
</dbReference>
<proteinExistence type="predicted"/>
<dbReference type="Gene3D" id="2.130.10.10">
    <property type="entry name" value="YVTN repeat-like/Quinoprotein amine dehydrogenase"/>
    <property type="match status" value="1"/>
</dbReference>
<name>A0A1Y2HWC3_9FUNG</name>
<comment type="caution">
    <text evidence="5">The sequence shown here is derived from an EMBL/GenBank/DDBJ whole genome shotgun (WGS) entry which is preliminary data.</text>
</comment>
<dbReference type="Pfam" id="PF00400">
    <property type="entry name" value="WD40"/>
    <property type="match status" value="1"/>
</dbReference>
<dbReference type="SUPFAM" id="SSF50998">
    <property type="entry name" value="Quinoprotein alcohol dehydrogenase-like"/>
    <property type="match status" value="1"/>
</dbReference>
<feature type="compositionally biased region" description="Low complexity" evidence="4">
    <location>
        <begin position="10"/>
        <end position="35"/>
    </location>
</feature>
<dbReference type="EMBL" id="MCFL01000007">
    <property type="protein sequence ID" value="ORZ38896.1"/>
    <property type="molecule type" value="Genomic_DNA"/>
</dbReference>